<accession>A0A211ZR34</accession>
<dbReference type="InterPro" id="IPR032710">
    <property type="entry name" value="NTF2-like_dom_sf"/>
</dbReference>
<sequence length="128" mass="14371">MDDHVVAALWRAFDARDWACALGLLSDDFVADWPQTCERIRGADAFIALNANSPARWRCHLQELIQAGERAVSRVLLTDGNDIVHAVSLYRLRDGQITEAVEVFAESGEPPHDRSLWVERYELKVPAG</sequence>
<dbReference type="STRING" id="1122125.GCA_000423185_03323"/>
<dbReference type="OrthoDB" id="117872at2"/>
<dbReference type="Proteomes" id="UP000196655">
    <property type="component" value="Unassembled WGS sequence"/>
</dbReference>
<gene>
    <name evidence="2" type="ORF">BWR60_08515</name>
</gene>
<dbReference type="SUPFAM" id="SSF54427">
    <property type="entry name" value="NTF2-like"/>
    <property type="match status" value="1"/>
</dbReference>
<dbReference type="Pfam" id="PF12680">
    <property type="entry name" value="SnoaL_2"/>
    <property type="match status" value="1"/>
</dbReference>
<organism evidence="2 3">
    <name type="scientific">Inquilinus limosus</name>
    <dbReference type="NCBI Taxonomy" id="171674"/>
    <lineage>
        <taxon>Bacteria</taxon>
        <taxon>Pseudomonadati</taxon>
        <taxon>Pseudomonadota</taxon>
        <taxon>Alphaproteobacteria</taxon>
        <taxon>Rhodospirillales</taxon>
        <taxon>Rhodospirillaceae</taxon>
        <taxon>Inquilinus</taxon>
    </lineage>
</organism>
<name>A0A211ZR34_9PROT</name>
<dbReference type="RefSeq" id="WP_088150571.1">
    <property type="nucleotide sequence ID" value="NZ_NHON01000011.1"/>
</dbReference>
<evidence type="ECO:0000313" key="3">
    <source>
        <dbReference type="Proteomes" id="UP000196655"/>
    </source>
</evidence>
<comment type="caution">
    <text evidence="2">The sequence shown here is derived from an EMBL/GenBank/DDBJ whole genome shotgun (WGS) entry which is preliminary data.</text>
</comment>
<evidence type="ECO:0000313" key="2">
    <source>
        <dbReference type="EMBL" id="OWJ67715.1"/>
    </source>
</evidence>
<keyword evidence="3" id="KW-1185">Reference proteome</keyword>
<evidence type="ECO:0000259" key="1">
    <source>
        <dbReference type="Pfam" id="PF12680"/>
    </source>
</evidence>
<dbReference type="Gene3D" id="3.10.450.50">
    <property type="match status" value="1"/>
</dbReference>
<dbReference type="AlphaFoldDB" id="A0A211ZR34"/>
<proteinExistence type="predicted"/>
<feature type="domain" description="SnoaL-like" evidence="1">
    <location>
        <begin position="6"/>
        <end position="99"/>
    </location>
</feature>
<dbReference type="EMBL" id="NHON01000011">
    <property type="protein sequence ID" value="OWJ67715.1"/>
    <property type="molecule type" value="Genomic_DNA"/>
</dbReference>
<reference evidence="3" key="1">
    <citation type="submission" date="2017-05" db="EMBL/GenBank/DDBJ databases">
        <authorList>
            <person name="Macchi M."/>
            <person name="Festa S."/>
            <person name="Coppotelli B.M."/>
            <person name="Morelli I.S."/>
        </authorList>
    </citation>
    <scope>NUCLEOTIDE SEQUENCE [LARGE SCALE GENOMIC DNA]</scope>
    <source>
        <strain evidence="3">I</strain>
    </source>
</reference>
<dbReference type="InterPro" id="IPR037401">
    <property type="entry name" value="SnoaL-like"/>
</dbReference>
<protein>
    <recommendedName>
        <fullName evidence="1">SnoaL-like domain-containing protein</fullName>
    </recommendedName>
</protein>